<gene>
    <name evidence="2" type="ORF">E8E13_001994</name>
</gene>
<reference evidence="2" key="1">
    <citation type="submission" date="2019-04" db="EMBL/GenBank/DDBJ databases">
        <title>Sequencing of skin fungus with MAO and IRED activity.</title>
        <authorList>
            <person name="Marsaioli A.J."/>
            <person name="Bonatto J.M.C."/>
            <person name="Reis Junior O."/>
        </authorList>
    </citation>
    <scope>NUCLEOTIDE SEQUENCE</scope>
    <source>
        <strain evidence="2">30M1</strain>
    </source>
</reference>
<protein>
    <submittedName>
        <fullName evidence="2">Uncharacterized protein</fullName>
    </submittedName>
</protein>
<feature type="compositionally biased region" description="Gly residues" evidence="1">
    <location>
        <begin position="60"/>
        <end position="69"/>
    </location>
</feature>
<evidence type="ECO:0000313" key="2">
    <source>
        <dbReference type="EMBL" id="KAF2996209.1"/>
    </source>
</evidence>
<feature type="compositionally biased region" description="Basic and acidic residues" evidence="1">
    <location>
        <begin position="49"/>
        <end position="59"/>
    </location>
</feature>
<organism evidence="2 3">
    <name type="scientific">Curvularia kusanoi</name>
    <name type="common">Cochliobolus kusanoi</name>
    <dbReference type="NCBI Taxonomy" id="90978"/>
    <lineage>
        <taxon>Eukaryota</taxon>
        <taxon>Fungi</taxon>
        <taxon>Dikarya</taxon>
        <taxon>Ascomycota</taxon>
        <taxon>Pezizomycotina</taxon>
        <taxon>Dothideomycetes</taxon>
        <taxon>Pleosporomycetidae</taxon>
        <taxon>Pleosporales</taxon>
        <taxon>Pleosporineae</taxon>
        <taxon>Pleosporaceae</taxon>
        <taxon>Curvularia</taxon>
    </lineage>
</organism>
<dbReference type="Proteomes" id="UP000801428">
    <property type="component" value="Unassembled WGS sequence"/>
</dbReference>
<name>A0A9P4T7D9_CURKU</name>
<proteinExistence type="predicted"/>
<comment type="caution">
    <text evidence="2">The sequence shown here is derived from an EMBL/GenBank/DDBJ whole genome shotgun (WGS) entry which is preliminary data.</text>
</comment>
<evidence type="ECO:0000256" key="1">
    <source>
        <dbReference type="SAM" id="MobiDB-lite"/>
    </source>
</evidence>
<dbReference type="AlphaFoldDB" id="A0A9P4T7D9"/>
<dbReference type="EMBL" id="SWKU01000028">
    <property type="protein sequence ID" value="KAF2996209.1"/>
    <property type="molecule type" value="Genomic_DNA"/>
</dbReference>
<sequence length="69" mass="6944">MPWNLPGRPAKTHLGGFGFTGCELRRRHRVVGGGGGEVAPEGLPVGFGERQKAPGHDRGGGGGGGGGIR</sequence>
<evidence type="ECO:0000313" key="3">
    <source>
        <dbReference type="Proteomes" id="UP000801428"/>
    </source>
</evidence>
<accession>A0A9P4T7D9</accession>
<keyword evidence="3" id="KW-1185">Reference proteome</keyword>
<feature type="region of interest" description="Disordered" evidence="1">
    <location>
        <begin position="33"/>
        <end position="69"/>
    </location>
</feature>